<dbReference type="Gene3D" id="3.30.365.10">
    <property type="entry name" value="Aldehyde oxidase/xanthine dehydrogenase, molybdopterin binding domain"/>
    <property type="match status" value="4"/>
</dbReference>
<evidence type="ECO:0000259" key="1">
    <source>
        <dbReference type="SMART" id="SM01008"/>
    </source>
</evidence>
<dbReference type="SUPFAM" id="SSF56003">
    <property type="entry name" value="Molybdenum cofactor-binding domain"/>
    <property type="match status" value="1"/>
</dbReference>
<dbReference type="SMART" id="SM01008">
    <property type="entry name" value="Ald_Xan_dh_C"/>
    <property type="match status" value="1"/>
</dbReference>
<sequence>MAEYYSIGKGETRKDALLKVTGQAVYTTDVHPKGMLYGKILGSPIPHGIIKSIDTSEAEKLPGVICVVTGEDGPDRPTIGGYLTDRFIMNSVGRKVRYVGDFVAAVAALDEQIAEAACKLIKVEYEPLPYVLDVEEAFDENCPAVVHEDVQSYKRLDLHGVAHCMDKKHPNQAIRRKVRHSEKFDLDPDTFETAEEFDAAFEEKFNAEFEKAYLKLPTQRYEFPRVSHCFMEPHVTVAVPLQDGGVEIWASEQGGRLVKNSMSAAFNLKPSDFHVHVPFIGGGFGGKDDCPVTGPAIMLARKSGRPVKIVQTREEVFSSGQPRPSAVIYITDGYNKDGTLAARKVKAFVNCGAYTTSALVMLDHSVYGVSGNYKNPCLMVDAYGIYTNTQFNGPYRALGCELFVYAVERNLDMAAERLGMSKYEIRRRNVLQLGDIDGHGQLVTNNGSAEALEAAAEYIKFDEPARPPEGPWRYGKGIALGNKFTAYGHTGTEANVIIGHDDTIEVHVSHAEMGQGALTVDCQHVAEFFHVPMSSIRIRNEDSDLMPYDEGTYCSRGTYINGNAIILACEDAKRQILERAAVRMGVDKDALETEGYKVYEKANPERFIYFHNLYEGGGWAPEGKLVGKGVFMPEQALNNPRNAQGNPVLFYSIGGWGMEVGVNIETGEVKLMEAGGFYDAGRVLNRKTCEGQIEGALSMGLGQAVFEEIMTNDEGRVINGNFRDYKVPTFMDNPNNEHVKVDFVGQPFETGPNGAKGIGEVAMIPVMAAVANAVNAAAGAEIHNIPMTRERVLQALRDKEAAERKGCEE</sequence>
<dbReference type="InterPro" id="IPR016208">
    <property type="entry name" value="Ald_Oxase/xanthine_DH-like"/>
</dbReference>
<dbReference type="SUPFAM" id="SSF54665">
    <property type="entry name" value="CO dehydrogenase molybdoprotein N-domain-like"/>
    <property type="match status" value="1"/>
</dbReference>
<dbReference type="Proteomes" id="UP000824001">
    <property type="component" value="Unassembled WGS sequence"/>
</dbReference>
<gene>
    <name evidence="2" type="ORF">IAC18_05755</name>
</gene>
<dbReference type="InterPro" id="IPR037165">
    <property type="entry name" value="AldOxase/xan_DH_Mopterin-bd_sf"/>
</dbReference>
<protein>
    <submittedName>
        <fullName evidence="2">Xanthine dehydrogenase family protein molybdopterin-binding subunit</fullName>
    </submittedName>
</protein>
<accession>A0A9D1FDS2</accession>
<dbReference type="EMBL" id="DVJK01000159">
    <property type="protein sequence ID" value="HIS67053.1"/>
    <property type="molecule type" value="Genomic_DNA"/>
</dbReference>
<dbReference type="GO" id="GO:0005506">
    <property type="term" value="F:iron ion binding"/>
    <property type="evidence" value="ECO:0007669"/>
    <property type="project" value="InterPro"/>
</dbReference>
<dbReference type="AlphaFoldDB" id="A0A9D1FDS2"/>
<dbReference type="Pfam" id="PF20256">
    <property type="entry name" value="MoCoBD_2"/>
    <property type="match status" value="1"/>
</dbReference>
<comment type="caution">
    <text evidence="2">The sequence shown here is derived from an EMBL/GenBank/DDBJ whole genome shotgun (WGS) entry which is preliminary data.</text>
</comment>
<dbReference type="GO" id="GO:0016491">
    <property type="term" value="F:oxidoreductase activity"/>
    <property type="evidence" value="ECO:0007669"/>
    <property type="project" value="InterPro"/>
</dbReference>
<reference evidence="2" key="2">
    <citation type="journal article" date="2021" name="PeerJ">
        <title>Extensive microbial diversity within the chicken gut microbiome revealed by metagenomics and culture.</title>
        <authorList>
            <person name="Gilroy R."/>
            <person name="Ravi A."/>
            <person name="Getino M."/>
            <person name="Pursley I."/>
            <person name="Horton D.L."/>
            <person name="Alikhan N.F."/>
            <person name="Baker D."/>
            <person name="Gharbi K."/>
            <person name="Hall N."/>
            <person name="Watson M."/>
            <person name="Adriaenssens E.M."/>
            <person name="Foster-Nyarko E."/>
            <person name="Jarju S."/>
            <person name="Secka A."/>
            <person name="Antonio M."/>
            <person name="Oren A."/>
            <person name="Chaudhuri R.R."/>
            <person name="La Ragione R."/>
            <person name="Hildebrand F."/>
            <person name="Pallen M.J."/>
        </authorList>
    </citation>
    <scope>NUCLEOTIDE SEQUENCE</scope>
    <source>
        <strain evidence="2">ChiHjej10B9-9673</strain>
    </source>
</reference>
<dbReference type="PANTHER" id="PTHR11908:SF157">
    <property type="entry name" value="XANTHINE DEHYDROGENASE SUBUNIT D-RELATED"/>
    <property type="match status" value="1"/>
</dbReference>
<organism evidence="2 3">
    <name type="scientific">Candidatus Scatomorpha merdipullorum</name>
    <dbReference type="NCBI Taxonomy" id="2840927"/>
    <lineage>
        <taxon>Bacteria</taxon>
        <taxon>Bacillati</taxon>
        <taxon>Bacillota</taxon>
        <taxon>Clostridia</taxon>
        <taxon>Eubacteriales</taxon>
        <taxon>Candidatus Scatomorpha</taxon>
    </lineage>
</organism>
<evidence type="ECO:0000313" key="2">
    <source>
        <dbReference type="EMBL" id="HIS67053.1"/>
    </source>
</evidence>
<dbReference type="Pfam" id="PF01315">
    <property type="entry name" value="Ald_Xan_dh_C"/>
    <property type="match status" value="1"/>
</dbReference>
<evidence type="ECO:0000313" key="3">
    <source>
        <dbReference type="Proteomes" id="UP000824001"/>
    </source>
</evidence>
<dbReference type="Gene3D" id="3.90.1170.50">
    <property type="entry name" value="Aldehyde oxidase/xanthine dehydrogenase, a/b hammerhead"/>
    <property type="match status" value="1"/>
</dbReference>
<dbReference type="InterPro" id="IPR008274">
    <property type="entry name" value="AldOxase/xan_DH_MoCoBD1"/>
</dbReference>
<dbReference type="Pfam" id="PF02738">
    <property type="entry name" value="MoCoBD_1"/>
    <property type="match status" value="1"/>
</dbReference>
<proteinExistence type="predicted"/>
<dbReference type="PANTHER" id="PTHR11908">
    <property type="entry name" value="XANTHINE DEHYDROGENASE"/>
    <property type="match status" value="1"/>
</dbReference>
<name>A0A9D1FDS2_9FIRM</name>
<reference evidence="2" key="1">
    <citation type="submission" date="2020-10" db="EMBL/GenBank/DDBJ databases">
        <authorList>
            <person name="Gilroy R."/>
        </authorList>
    </citation>
    <scope>NUCLEOTIDE SEQUENCE</scope>
    <source>
        <strain evidence="2">ChiHjej10B9-9673</strain>
    </source>
</reference>
<dbReference type="InterPro" id="IPR036856">
    <property type="entry name" value="Ald_Oxase/Xan_DH_a/b_sf"/>
</dbReference>
<dbReference type="InterPro" id="IPR046867">
    <property type="entry name" value="AldOxase/xan_DH_MoCoBD2"/>
</dbReference>
<feature type="domain" description="Aldehyde oxidase/xanthine dehydrogenase a/b hammerhead" evidence="1">
    <location>
        <begin position="21"/>
        <end position="129"/>
    </location>
</feature>
<dbReference type="InterPro" id="IPR000674">
    <property type="entry name" value="Ald_Oxase/Xan_DH_a/b"/>
</dbReference>